<organism evidence="6 7">
    <name type="scientific">candidate division TA06 bacterium</name>
    <dbReference type="NCBI Taxonomy" id="2250710"/>
    <lineage>
        <taxon>Bacteria</taxon>
        <taxon>Bacteria division TA06</taxon>
    </lineage>
</organism>
<dbReference type="GO" id="GO:0003677">
    <property type="term" value="F:DNA binding"/>
    <property type="evidence" value="ECO:0007669"/>
    <property type="project" value="InterPro"/>
</dbReference>
<evidence type="ECO:0000256" key="1">
    <source>
        <dbReference type="ARBA" id="ARBA00006594"/>
    </source>
</evidence>
<evidence type="ECO:0000256" key="3">
    <source>
        <dbReference type="ARBA" id="ARBA00022679"/>
    </source>
</evidence>
<protein>
    <submittedName>
        <fullName evidence="6">DUF1156 domain-containing protein</fullName>
    </submittedName>
</protein>
<proteinExistence type="inferred from homology"/>
<evidence type="ECO:0000256" key="2">
    <source>
        <dbReference type="ARBA" id="ARBA00022603"/>
    </source>
</evidence>
<dbReference type="Gene3D" id="3.40.50.150">
    <property type="entry name" value="Vaccinia Virus protein VP39"/>
    <property type="match status" value="1"/>
</dbReference>
<sequence length="914" mass="102923">MLSTKGLDGVPKVFLEGSSVPSAAIGVECKREHSTGSHPPLNRLHIWWARRPLIASRFAVAGSLVGDDWTSEDMLELLGVPRGKDPVRLRHRIDDANKRGEKLKVAYGYERAFKRDIPKRSLSRFRESCVEVWGVDRPVVLDMFSGGGSIPFEAVRLGLDAKSVELNPVACVAQDASVSIPAKFGPSLAEDIKRIGNEIADWVEAKLETFFPKQQGESIFAYIWVRSVVCPDCGFHSPLTPNWWLDRKNGKGFRAVIQPGADVPTYVVETAGSNNFDPDDGSVTRGTGKCIRCGTPISGDHIKSEAQAGRMGHQLAAVGYKTRGRKGRHFRPPIVEDISAYEEAEKELKRKWTEWDAAGLIPTETYPADANDPRPLAYGMPRWCDFFNPRQLLTHLTTLEAIRDYKWNEVADSGKREALKTLMALAMDKGLDYNSLQSRLHASRAIITNTFDRHDFAFKWNYGEIDGAGHLIRFGLRQVLDSYKDCAGLLSSANGSLDLRCDDARNVSFIPDESVHAVVTDPPYYANVMYAELSDFFYVWLKRSVREVYPDWFKDALVDKDSEAVANVARFRQLVEKAGSARKAAHEDYEIKMKQAWQEAYRVLVPGGVLVVMFNHKQLDAWDALAHSIIDAGFTITASWAISTESEYSLHIRDKQAVQRTIFLVARKIPRGKGTWWEDVRKDLRSSVRRKLQAVISETPHVSRIDLLMSAYGEGLRVVSSHWPVRDSAGGEVEIRDTFREARSTLQDWYFEARLGHRPDFDVQTKVVLYALQGYGSREAAFDDVRLYGMALGLDVQDLYSTHIARRKKSKVRFLDPSERLRETSKVDPERDEFILVWDKIQAAAIHFQEANAKEFRRWLRDKGFLADRAFMDACAFLSTDGPQDLVETQMAGKVAPKGASDVNGQATIFDKFG</sequence>
<dbReference type="EMBL" id="SOIP01000237">
    <property type="protein sequence ID" value="TET81454.1"/>
    <property type="molecule type" value="Genomic_DNA"/>
</dbReference>
<reference evidence="6 7" key="1">
    <citation type="submission" date="2019-03" db="EMBL/GenBank/DDBJ databases">
        <title>Metabolic potential of uncultured bacteria and archaea associated with petroleum seepage in deep-sea sediments.</title>
        <authorList>
            <person name="Dong X."/>
            <person name="Hubert C."/>
        </authorList>
    </citation>
    <scope>NUCLEOTIDE SEQUENCE [LARGE SCALE GENOMIC DNA]</scope>
    <source>
        <strain evidence="6">E29_bin36</strain>
    </source>
</reference>
<dbReference type="Pfam" id="PF01555">
    <property type="entry name" value="N6_N4_Mtase"/>
    <property type="match status" value="1"/>
</dbReference>
<comment type="similarity">
    <text evidence="1">Belongs to the N(4)/N(6)-methyltransferase family.</text>
</comment>
<dbReference type="InterPro" id="IPR029063">
    <property type="entry name" value="SAM-dependent_MTases_sf"/>
</dbReference>
<keyword evidence="3" id="KW-0808">Transferase</keyword>
<feature type="domain" description="DNA methylase N-4/N-6" evidence="4">
    <location>
        <begin position="515"/>
        <end position="646"/>
    </location>
</feature>
<dbReference type="Proteomes" id="UP000315534">
    <property type="component" value="Unassembled WGS sequence"/>
</dbReference>
<dbReference type="Pfam" id="PF06634">
    <property type="entry name" value="DUF1156"/>
    <property type="match status" value="1"/>
</dbReference>
<comment type="caution">
    <text evidence="6">The sequence shown here is derived from an EMBL/GenBank/DDBJ whole genome shotgun (WGS) entry which is preliminary data.</text>
</comment>
<dbReference type="SUPFAM" id="SSF53335">
    <property type="entry name" value="S-adenosyl-L-methionine-dependent methyltransferases"/>
    <property type="match status" value="2"/>
</dbReference>
<dbReference type="InterPro" id="IPR009537">
    <property type="entry name" value="DUF1156"/>
</dbReference>
<dbReference type="InterPro" id="IPR002941">
    <property type="entry name" value="DNA_methylase_N4/N6"/>
</dbReference>
<dbReference type="GO" id="GO:0008170">
    <property type="term" value="F:N-methyltransferase activity"/>
    <property type="evidence" value="ECO:0007669"/>
    <property type="project" value="InterPro"/>
</dbReference>
<accession>A0A523XQA5</accession>
<evidence type="ECO:0000313" key="6">
    <source>
        <dbReference type="EMBL" id="TET81454.1"/>
    </source>
</evidence>
<evidence type="ECO:0000313" key="7">
    <source>
        <dbReference type="Proteomes" id="UP000315534"/>
    </source>
</evidence>
<dbReference type="AlphaFoldDB" id="A0A523XQA5"/>
<evidence type="ECO:0000259" key="5">
    <source>
        <dbReference type="Pfam" id="PF06634"/>
    </source>
</evidence>
<dbReference type="InterPro" id="IPR002052">
    <property type="entry name" value="DNA_methylase_N6_adenine_CS"/>
</dbReference>
<feature type="domain" description="DUF1156" evidence="5">
    <location>
        <begin position="20"/>
        <end position="69"/>
    </location>
</feature>
<name>A0A523XQA5_UNCT6</name>
<gene>
    <name evidence="6" type="ORF">E3J38_03885</name>
</gene>
<dbReference type="PROSITE" id="PS00092">
    <property type="entry name" value="N6_MTASE"/>
    <property type="match status" value="1"/>
</dbReference>
<keyword evidence="2" id="KW-0489">Methyltransferase</keyword>
<evidence type="ECO:0000259" key="4">
    <source>
        <dbReference type="Pfam" id="PF01555"/>
    </source>
</evidence>
<dbReference type="GO" id="GO:0032259">
    <property type="term" value="P:methylation"/>
    <property type="evidence" value="ECO:0007669"/>
    <property type="project" value="UniProtKB-KW"/>
</dbReference>